<dbReference type="SFLD" id="SFLDG01017">
    <property type="entry name" value="Polyprenyl_Transferase_Like"/>
    <property type="match status" value="1"/>
</dbReference>
<proteinExistence type="inferred from homology"/>
<dbReference type="InterPro" id="IPR033749">
    <property type="entry name" value="Polyprenyl_synt_CS"/>
</dbReference>
<dbReference type="AlphaFoldDB" id="A0A3D8IZV9"/>
<evidence type="ECO:0000256" key="7">
    <source>
        <dbReference type="RuleBase" id="RU004466"/>
    </source>
</evidence>
<dbReference type="Proteomes" id="UP000257045">
    <property type="component" value="Unassembled WGS sequence"/>
</dbReference>
<name>A0A3D8IZV9_9HELI</name>
<dbReference type="SUPFAM" id="SSF48576">
    <property type="entry name" value="Terpenoid synthases"/>
    <property type="match status" value="1"/>
</dbReference>
<dbReference type="SFLD" id="SFLDS00005">
    <property type="entry name" value="Isoprenoid_Synthase_Type_I"/>
    <property type="match status" value="1"/>
</dbReference>
<keyword evidence="9" id="KW-1185">Reference proteome</keyword>
<evidence type="ECO:0000256" key="1">
    <source>
        <dbReference type="ARBA" id="ARBA00001946"/>
    </source>
</evidence>
<dbReference type="RefSeq" id="WP_115569552.1">
    <property type="nucleotide sequence ID" value="NZ_NXLV01000006.1"/>
</dbReference>
<comment type="caution">
    <text evidence="8">The sequence shown here is derived from an EMBL/GenBank/DDBJ whole genome shotgun (WGS) entry which is preliminary data.</text>
</comment>
<evidence type="ECO:0000256" key="2">
    <source>
        <dbReference type="ARBA" id="ARBA00006706"/>
    </source>
</evidence>
<keyword evidence="5" id="KW-0460">Magnesium</keyword>
<dbReference type="CDD" id="cd00685">
    <property type="entry name" value="Trans_IPPS_HT"/>
    <property type="match status" value="1"/>
</dbReference>
<comment type="similarity">
    <text evidence="2 7">Belongs to the FPP/GGPP synthase family.</text>
</comment>
<dbReference type="PROSITE" id="PS00444">
    <property type="entry name" value="POLYPRENYL_SYNTHASE_2"/>
    <property type="match status" value="1"/>
</dbReference>
<keyword evidence="4" id="KW-0479">Metal-binding</keyword>
<reference evidence="8 9" key="1">
    <citation type="submission" date="2018-04" db="EMBL/GenBank/DDBJ databases">
        <title>Novel Campyloabacter and Helicobacter Species and Strains.</title>
        <authorList>
            <person name="Mannion A.J."/>
            <person name="Shen Z."/>
            <person name="Fox J.G."/>
        </authorList>
    </citation>
    <scope>NUCLEOTIDE SEQUENCE [LARGE SCALE GENOMIC DNA]</scope>
    <source>
        <strain evidence="8 9">MIT 04-9366</strain>
    </source>
</reference>
<dbReference type="EMBL" id="NXLV01000006">
    <property type="protein sequence ID" value="RDU70807.1"/>
    <property type="molecule type" value="Genomic_DNA"/>
</dbReference>
<dbReference type="Pfam" id="PF00348">
    <property type="entry name" value="polyprenyl_synt"/>
    <property type="match status" value="1"/>
</dbReference>
<dbReference type="PANTHER" id="PTHR43281">
    <property type="entry name" value="FARNESYL DIPHOSPHATE SYNTHASE"/>
    <property type="match status" value="1"/>
</dbReference>
<dbReference type="InterPro" id="IPR000092">
    <property type="entry name" value="Polyprenyl_synt"/>
</dbReference>
<dbReference type="OrthoDB" id="9805316at2"/>
<evidence type="ECO:0000256" key="4">
    <source>
        <dbReference type="ARBA" id="ARBA00022723"/>
    </source>
</evidence>
<evidence type="ECO:0000313" key="9">
    <source>
        <dbReference type="Proteomes" id="UP000257045"/>
    </source>
</evidence>
<evidence type="ECO:0000256" key="3">
    <source>
        <dbReference type="ARBA" id="ARBA00022679"/>
    </source>
</evidence>
<dbReference type="GO" id="GO:0016114">
    <property type="term" value="P:terpenoid biosynthetic process"/>
    <property type="evidence" value="ECO:0007669"/>
    <property type="project" value="UniProtKB-ARBA"/>
</dbReference>
<evidence type="ECO:0000256" key="5">
    <source>
        <dbReference type="ARBA" id="ARBA00022842"/>
    </source>
</evidence>
<dbReference type="FunFam" id="1.10.600.10:FF:000001">
    <property type="entry name" value="Geranylgeranyl diphosphate synthase"/>
    <property type="match status" value="1"/>
</dbReference>
<accession>A0A3D8IZV9</accession>
<sequence>MNTSKLDTILLDFESFLHSHIPQAQSFHPYFQKAVWEMVLNGGKRFRPALLFSIVSSFTPSLIKNAYLPALAMEILHTFSLIHDDLPSIDNAPLRRNHPTLHTKYEEVTAILSGDFLNSYAFYLISLAPLPSSTLISLTQELSFNATQMILGEALDCHFENQSLDLDKLEMIHTLKTAKLIATSLKMGAIISNLPTHTQEILWDFGIKLGVFFQIRDDLIDATQTQEEAGKPTQNDSCKNNYVNLLGLQGAKRELEAYKQELLSILEGFENPRLTSTLQGLLGKYF</sequence>
<dbReference type="InterPro" id="IPR008949">
    <property type="entry name" value="Isoprenoid_synthase_dom_sf"/>
</dbReference>
<dbReference type="PANTHER" id="PTHR43281:SF1">
    <property type="entry name" value="FARNESYL DIPHOSPHATE SYNTHASE"/>
    <property type="match status" value="1"/>
</dbReference>
<evidence type="ECO:0000256" key="6">
    <source>
        <dbReference type="ARBA" id="ARBA00023229"/>
    </source>
</evidence>
<evidence type="ECO:0000313" key="8">
    <source>
        <dbReference type="EMBL" id="RDU70807.1"/>
    </source>
</evidence>
<comment type="cofactor">
    <cofactor evidence="1">
        <name>Mg(2+)</name>
        <dbReference type="ChEBI" id="CHEBI:18420"/>
    </cofactor>
</comment>
<keyword evidence="6" id="KW-0414">Isoprene biosynthesis</keyword>
<protein>
    <submittedName>
        <fullName evidence="8">Geranyl transferase</fullName>
    </submittedName>
</protein>
<gene>
    <name evidence="8" type="ORF">CQA58_04600</name>
</gene>
<dbReference type="GO" id="GO:0046872">
    <property type="term" value="F:metal ion binding"/>
    <property type="evidence" value="ECO:0007669"/>
    <property type="project" value="UniProtKB-KW"/>
</dbReference>
<organism evidence="8 9">
    <name type="scientific">Helicobacter brantae</name>
    <dbReference type="NCBI Taxonomy" id="375927"/>
    <lineage>
        <taxon>Bacteria</taxon>
        <taxon>Pseudomonadati</taxon>
        <taxon>Campylobacterota</taxon>
        <taxon>Epsilonproteobacteria</taxon>
        <taxon>Campylobacterales</taxon>
        <taxon>Helicobacteraceae</taxon>
        <taxon>Helicobacter</taxon>
    </lineage>
</organism>
<keyword evidence="3 7" id="KW-0808">Transferase</keyword>
<dbReference type="GO" id="GO:0004659">
    <property type="term" value="F:prenyltransferase activity"/>
    <property type="evidence" value="ECO:0007669"/>
    <property type="project" value="InterPro"/>
</dbReference>
<dbReference type="Gene3D" id="1.10.600.10">
    <property type="entry name" value="Farnesyl Diphosphate Synthase"/>
    <property type="match status" value="1"/>
</dbReference>